<feature type="transmembrane region" description="Helical" evidence="9">
    <location>
        <begin position="340"/>
        <end position="363"/>
    </location>
</feature>
<keyword evidence="8" id="KW-0902">Two-component regulatory system</keyword>
<dbReference type="EC" id="2.7.13.3" evidence="2"/>
<evidence type="ECO:0000256" key="4">
    <source>
        <dbReference type="ARBA" id="ARBA00022679"/>
    </source>
</evidence>
<protein>
    <recommendedName>
        <fullName evidence="2">histidine kinase</fullName>
        <ecNumber evidence="2">2.7.13.3</ecNumber>
    </recommendedName>
</protein>
<keyword evidence="9" id="KW-0472">Membrane</keyword>
<keyword evidence="6" id="KW-0418">Kinase</keyword>
<evidence type="ECO:0000256" key="9">
    <source>
        <dbReference type="SAM" id="Phobius"/>
    </source>
</evidence>
<dbReference type="PRINTS" id="PR00344">
    <property type="entry name" value="BCTRLSENSOR"/>
</dbReference>
<dbReference type="InterPro" id="IPR003661">
    <property type="entry name" value="HisK_dim/P_dom"/>
</dbReference>
<evidence type="ECO:0000259" key="10">
    <source>
        <dbReference type="PROSITE" id="PS50109"/>
    </source>
</evidence>
<keyword evidence="4" id="KW-0808">Transferase</keyword>
<gene>
    <name evidence="11" type="ORF">L3049_16255</name>
</gene>
<dbReference type="Pfam" id="PF00512">
    <property type="entry name" value="HisKA"/>
    <property type="match status" value="1"/>
</dbReference>
<evidence type="ECO:0000256" key="1">
    <source>
        <dbReference type="ARBA" id="ARBA00000085"/>
    </source>
</evidence>
<comment type="caution">
    <text evidence="11">The sequence shown here is derived from an EMBL/GenBank/DDBJ whole genome shotgun (WGS) entry which is preliminary data.</text>
</comment>
<keyword evidence="9" id="KW-0812">Transmembrane</keyword>
<dbReference type="SUPFAM" id="SSF55874">
    <property type="entry name" value="ATPase domain of HSP90 chaperone/DNA topoisomerase II/histidine kinase"/>
    <property type="match status" value="1"/>
</dbReference>
<sequence length="798" mass="91329">MRFLQFIIFIVFMFCSVHASAVERKKILVLHSYHQGLRWTENVNHGIQKVMDSIGGKVELDYEYLDTKRNPSEAYLNKLIELYDLKLQEEKYDVIIVSDNNALSFVKDHRRKYFQNTPIVFCGINHFKDKMIEGLDNITGVAEEVDLDGVIDLILKTRPETKSLVVINDNKTTTAKLNKLLMLDVEKKHQDELEFIYYEELGIDELIGNVRSIKGDTSILLLTFNKDKEGKFISFQDNLDLLIPESKVPIYIAWAFYINSGVIGGKVVSGSFHGQMAARMVAKILNGTPIDSIPIYRKPLDQFVVDYNEIQRFNIDQDVLPKGTLLLNSPKSFYSENREWLHILGGIILLASIIIIVLSKAIIRRIKAERALIIEQNRLKTSVKHERLIGLIGRLLNASEDFKNVLDDVLKLMTEELNVARISLYSLKDSNDAAVKIKSRVSMKGKNIKDVDQFYFSEIDEIISRVKMNKTIVSPDLSNLNPKEQEYYKKRNIGAVVLLPVVVESKVVGLMGFSQNKKHRWSREEVSIFFSTVNMIANAWERNSLMNDRIEAEQKNVEAFRMLEESSRLASIGVMAAGITHEINQPLNAIKITADSVLFWQKRNPDALPEMFTRKIKTISEGTSRIDSIIKHMRTFWEKPQLTHDETIDMVEGVKRSLNLVQRQVYDHSIELLDELPDESICVLANYIQFEQIVVNLIVNSIHSLDKVQKDKKQIKLKVYQDSKYGVLELHDNGTGIESSIREKIYDPLFTTKGEDNGSGLGMAIVKSFIDRFQGEISDYNNDDGGASFVLRFKLCEK</sequence>
<evidence type="ECO:0000313" key="11">
    <source>
        <dbReference type="EMBL" id="MDE5419547.1"/>
    </source>
</evidence>
<reference evidence="11 12" key="1">
    <citation type="submission" date="2022-01" db="EMBL/GenBank/DDBJ databases">
        <title>Labilibaculum sp. nov, a marine bacterium isolated from Antarctica.</title>
        <authorList>
            <person name="Dai W."/>
        </authorList>
    </citation>
    <scope>NUCLEOTIDE SEQUENCE [LARGE SCALE GENOMIC DNA]</scope>
    <source>
        <strain evidence="11 12">DW002</strain>
    </source>
</reference>
<feature type="domain" description="Histidine kinase" evidence="10">
    <location>
        <begin position="578"/>
        <end position="797"/>
    </location>
</feature>
<dbReference type="SMART" id="SM00387">
    <property type="entry name" value="HATPase_c"/>
    <property type="match status" value="1"/>
</dbReference>
<dbReference type="PANTHER" id="PTHR43065">
    <property type="entry name" value="SENSOR HISTIDINE KINASE"/>
    <property type="match status" value="1"/>
</dbReference>
<dbReference type="Gene3D" id="3.30.450.40">
    <property type="match status" value="1"/>
</dbReference>
<evidence type="ECO:0000313" key="12">
    <source>
        <dbReference type="Proteomes" id="UP001528920"/>
    </source>
</evidence>
<dbReference type="InterPro" id="IPR036097">
    <property type="entry name" value="HisK_dim/P_sf"/>
</dbReference>
<evidence type="ECO:0000256" key="6">
    <source>
        <dbReference type="ARBA" id="ARBA00022777"/>
    </source>
</evidence>
<dbReference type="RefSeq" id="WP_275110877.1">
    <property type="nucleotide sequence ID" value="NZ_JAKJSC010000004.1"/>
</dbReference>
<comment type="catalytic activity">
    <reaction evidence="1">
        <text>ATP + protein L-histidine = ADP + protein N-phospho-L-histidine.</text>
        <dbReference type="EC" id="2.7.13.3"/>
    </reaction>
</comment>
<evidence type="ECO:0000256" key="3">
    <source>
        <dbReference type="ARBA" id="ARBA00022553"/>
    </source>
</evidence>
<dbReference type="SUPFAM" id="SSF55781">
    <property type="entry name" value="GAF domain-like"/>
    <property type="match status" value="1"/>
</dbReference>
<keyword evidence="7 11" id="KW-0067">ATP-binding</keyword>
<dbReference type="InterPro" id="IPR007487">
    <property type="entry name" value="ABC_transpt-TYRBP-like"/>
</dbReference>
<evidence type="ECO:0000256" key="2">
    <source>
        <dbReference type="ARBA" id="ARBA00012438"/>
    </source>
</evidence>
<organism evidence="11 12">
    <name type="scientific">Paralabilibaculum antarcticum</name>
    <dbReference type="NCBI Taxonomy" id="2912572"/>
    <lineage>
        <taxon>Bacteria</taxon>
        <taxon>Pseudomonadati</taxon>
        <taxon>Bacteroidota</taxon>
        <taxon>Bacteroidia</taxon>
        <taxon>Marinilabiliales</taxon>
        <taxon>Marinifilaceae</taxon>
        <taxon>Paralabilibaculum</taxon>
    </lineage>
</organism>
<accession>A0ABT5VXP0</accession>
<dbReference type="InterPro" id="IPR005467">
    <property type="entry name" value="His_kinase_dom"/>
</dbReference>
<dbReference type="SUPFAM" id="SSF47384">
    <property type="entry name" value="Homodimeric domain of signal transducing histidine kinase"/>
    <property type="match status" value="1"/>
</dbReference>
<keyword evidence="3" id="KW-0597">Phosphoprotein</keyword>
<dbReference type="InterPro" id="IPR029016">
    <property type="entry name" value="GAF-like_dom_sf"/>
</dbReference>
<dbReference type="SMART" id="SM00388">
    <property type="entry name" value="HisKA"/>
    <property type="match status" value="1"/>
</dbReference>
<dbReference type="Pfam" id="PF04392">
    <property type="entry name" value="ABC_sub_bind"/>
    <property type="match status" value="1"/>
</dbReference>
<dbReference type="CDD" id="cd00082">
    <property type="entry name" value="HisKA"/>
    <property type="match status" value="1"/>
</dbReference>
<dbReference type="InterPro" id="IPR003594">
    <property type="entry name" value="HATPase_dom"/>
</dbReference>
<dbReference type="Proteomes" id="UP001528920">
    <property type="component" value="Unassembled WGS sequence"/>
</dbReference>
<dbReference type="Gene3D" id="3.30.565.10">
    <property type="entry name" value="Histidine kinase-like ATPase, C-terminal domain"/>
    <property type="match status" value="1"/>
</dbReference>
<dbReference type="Pfam" id="PF02518">
    <property type="entry name" value="HATPase_c"/>
    <property type="match status" value="1"/>
</dbReference>
<dbReference type="Gene3D" id="1.10.287.130">
    <property type="match status" value="1"/>
</dbReference>
<name>A0ABT5VXP0_9BACT</name>
<dbReference type="GO" id="GO:0005524">
    <property type="term" value="F:ATP binding"/>
    <property type="evidence" value="ECO:0007669"/>
    <property type="project" value="UniProtKB-KW"/>
</dbReference>
<dbReference type="Gene3D" id="3.40.50.2300">
    <property type="match status" value="2"/>
</dbReference>
<proteinExistence type="predicted"/>
<dbReference type="PROSITE" id="PS50109">
    <property type="entry name" value="HIS_KIN"/>
    <property type="match status" value="1"/>
</dbReference>
<dbReference type="Pfam" id="PF01590">
    <property type="entry name" value="GAF"/>
    <property type="match status" value="1"/>
</dbReference>
<evidence type="ECO:0000256" key="5">
    <source>
        <dbReference type="ARBA" id="ARBA00022741"/>
    </source>
</evidence>
<keyword evidence="12" id="KW-1185">Reference proteome</keyword>
<dbReference type="InterPro" id="IPR036890">
    <property type="entry name" value="HATPase_C_sf"/>
</dbReference>
<evidence type="ECO:0000256" key="7">
    <source>
        <dbReference type="ARBA" id="ARBA00022840"/>
    </source>
</evidence>
<keyword evidence="9" id="KW-1133">Transmembrane helix</keyword>
<dbReference type="InterPro" id="IPR004358">
    <property type="entry name" value="Sig_transdc_His_kin-like_C"/>
</dbReference>
<dbReference type="InterPro" id="IPR003018">
    <property type="entry name" value="GAF"/>
</dbReference>
<evidence type="ECO:0000256" key="8">
    <source>
        <dbReference type="ARBA" id="ARBA00023012"/>
    </source>
</evidence>
<dbReference type="PANTHER" id="PTHR43065:SF10">
    <property type="entry name" value="PEROXIDE STRESS-ACTIVATED HISTIDINE KINASE MAK3"/>
    <property type="match status" value="1"/>
</dbReference>
<dbReference type="EMBL" id="JAKJSC010000004">
    <property type="protein sequence ID" value="MDE5419547.1"/>
    <property type="molecule type" value="Genomic_DNA"/>
</dbReference>
<keyword evidence="5" id="KW-0547">Nucleotide-binding</keyword>